<reference evidence="2" key="1">
    <citation type="submission" date="2020-08" db="EMBL/GenBank/DDBJ databases">
        <title>Ramlibacter sp. USB13 16S ribosomal RNA gene genome sequencing and assembly.</title>
        <authorList>
            <person name="Kang M."/>
        </authorList>
    </citation>
    <scope>NUCLEOTIDE SEQUENCE</scope>
    <source>
        <strain evidence="2">USB13</strain>
    </source>
</reference>
<gene>
    <name evidence="2" type="ORF">H8N03_14635</name>
</gene>
<dbReference type="RefSeq" id="WP_187076941.1">
    <property type="nucleotide sequence ID" value="NZ_JACORT010000006.1"/>
</dbReference>
<feature type="region of interest" description="Disordered" evidence="1">
    <location>
        <begin position="1"/>
        <end position="74"/>
    </location>
</feature>
<organism evidence="2 3">
    <name type="scientific">Ramlibacter cellulosilyticus</name>
    <dbReference type="NCBI Taxonomy" id="2764187"/>
    <lineage>
        <taxon>Bacteria</taxon>
        <taxon>Pseudomonadati</taxon>
        <taxon>Pseudomonadota</taxon>
        <taxon>Betaproteobacteria</taxon>
        <taxon>Burkholderiales</taxon>
        <taxon>Comamonadaceae</taxon>
        <taxon>Ramlibacter</taxon>
    </lineage>
</organism>
<name>A0A923MQX9_9BURK</name>
<protein>
    <submittedName>
        <fullName evidence="2">Uncharacterized protein</fullName>
    </submittedName>
</protein>
<dbReference type="EMBL" id="JACORT010000006">
    <property type="protein sequence ID" value="MBC5784187.1"/>
    <property type="molecule type" value="Genomic_DNA"/>
</dbReference>
<accession>A0A923MQX9</accession>
<evidence type="ECO:0000313" key="3">
    <source>
        <dbReference type="Proteomes" id="UP000608513"/>
    </source>
</evidence>
<evidence type="ECO:0000256" key="1">
    <source>
        <dbReference type="SAM" id="MobiDB-lite"/>
    </source>
</evidence>
<evidence type="ECO:0000313" key="2">
    <source>
        <dbReference type="EMBL" id="MBC5784187.1"/>
    </source>
</evidence>
<dbReference type="AlphaFoldDB" id="A0A923MQX9"/>
<proteinExistence type="predicted"/>
<keyword evidence="3" id="KW-1185">Reference proteome</keyword>
<comment type="caution">
    <text evidence="2">The sequence shown here is derived from an EMBL/GenBank/DDBJ whole genome shotgun (WGS) entry which is preliminary data.</text>
</comment>
<dbReference type="Proteomes" id="UP000608513">
    <property type="component" value="Unassembled WGS sequence"/>
</dbReference>
<feature type="compositionally biased region" description="Polar residues" evidence="1">
    <location>
        <begin position="28"/>
        <end position="38"/>
    </location>
</feature>
<sequence>MNSQRPDDAATLPSTKSPGNEGARGSRGQANSGAQSGNPDGGANERAPSEGTPDLRDADAQGGGGVASESSRSK</sequence>